<sequence>MEEKVLELIHQKKKRMVPALAAALLFYFLLPLSLIFIPDVMNQPSFMFRISWAWLYAILQIPMTWFFCGLYHRTAKKIERQLDAIDKEESL</sequence>
<keyword evidence="1" id="KW-0472">Membrane</keyword>
<comment type="caution">
    <text evidence="2">The sequence shown here is derived from an EMBL/GenBank/DDBJ whole genome shotgun (WGS) entry which is preliminary data.</text>
</comment>
<name>A0ABT9V171_9BACL</name>
<dbReference type="PANTHER" id="PTHR38441:SF1">
    <property type="entry name" value="MEMBRANE PROTEIN"/>
    <property type="match status" value="1"/>
</dbReference>
<dbReference type="PANTHER" id="PTHR38441">
    <property type="entry name" value="INTEGRAL MEMBRANE PROTEIN-RELATED"/>
    <property type="match status" value="1"/>
</dbReference>
<organism evidence="2 3">
    <name type="scientific">Anoxybacillus andreesenii</name>
    <dbReference type="NCBI Taxonomy" id="1325932"/>
    <lineage>
        <taxon>Bacteria</taxon>
        <taxon>Bacillati</taxon>
        <taxon>Bacillota</taxon>
        <taxon>Bacilli</taxon>
        <taxon>Bacillales</taxon>
        <taxon>Anoxybacillaceae</taxon>
        <taxon>Anoxybacillus</taxon>
    </lineage>
</organism>
<keyword evidence="1" id="KW-1133">Transmembrane helix</keyword>
<keyword evidence="1" id="KW-0812">Transmembrane</keyword>
<dbReference type="Pfam" id="PF04341">
    <property type="entry name" value="DUF485"/>
    <property type="match status" value="1"/>
</dbReference>
<keyword evidence="3" id="KW-1185">Reference proteome</keyword>
<protein>
    <submittedName>
        <fullName evidence="2">Uncharacterized membrane protein (DUF485 family)</fullName>
    </submittedName>
</protein>
<feature type="transmembrane region" description="Helical" evidence="1">
    <location>
        <begin position="50"/>
        <end position="71"/>
    </location>
</feature>
<dbReference type="Proteomes" id="UP001231362">
    <property type="component" value="Unassembled WGS sequence"/>
</dbReference>
<gene>
    <name evidence="2" type="ORF">J2S07_000991</name>
</gene>
<accession>A0ABT9V171</accession>
<dbReference type="InterPro" id="IPR007436">
    <property type="entry name" value="DUF485"/>
</dbReference>
<evidence type="ECO:0000256" key="1">
    <source>
        <dbReference type="SAM" id="Phobius"/>
    </source>
</evidence>
<reference evidence="2 3" key="1">
    <citation type="submission" date="2023-07" db="EMBL/GenBank/DDBJ databases">
        <title>Genomic Encyclopedia of Type Strains, Phase IV (KMG-IV): sequencing the most valuable type-strain genomes for metagenomic binning, comparative biology and taxonomic classification.</title>
        <authorList>
            <person name="Goeker M."/>
        </authorList>
    </citation>
    <scope>NUCLEOTIDE SEQUENCE [LARGE SCALE GENOMIC DNA]</scope>
    <source>
        <strain evidence="2 3">DSM 23948</strain>
    </source>
</reference>
<evidence type="ECO:0000313" key="3">
    <source>
        <dbReference type="Proteomes" id="UP001231362"/>
    </source>
</evidence>
<evidence type="ECO:0000313" key="2">
    <source>
        <dbReference type="EMBL" id="MDQ0154687.1"/>
    </source>
</evidence>
<proteinExistence type="predicted"/>
<feature type="transmembrane region" description="Helical" evidence="1">
    <location>
        <begin position="20"/>
        <end position="38"/>
    </location>
</feature>
<dbReference type="EMBL" id="JAUSTU010000003">
    <property type="protein sequence ID" value="MDQ0154687.1"/>
    <property type="molecule type" value="Genomic_DNA"/>
</dbReference>
<dbReference type="RefSeq" id="WP_307149281.1">
    <property type="nucleotide sequence ID" value="NZ_JAUSTU010000003.1"/>
</dbReference>